<sequence length="208" mass="23519">MHPSEALTKRARNNVAQREFRERERLAEAHRKQTVKRLGGIIEELSTKTVRFVDHIQQVGVLGQHPALAADLHHVMTQVLKLCEAACDLQETSSNESYQKESSDYQYNSDARRYSQVSASPSGSQAIPTKVPYLQQGISSLPEYSQVIGTPQVYPIQDPAYSDDPYRLQQPHQLSARHYGIHQNHSQPPTFGYGLIVFQRRSPPPSPF</sequence>
<evidence type="ECO:0000313" key="2">
    <source>
        <dbReference type="EMBL" id="EXL67629.1"/>
    </source>
</evidence>
<name>X0I2V9_FUSOX</name>
<reference evidence="2" key="2">
    <citation type="submission" date="2012-05" db="EMBL/GenBank/DDBJ databases">
        <title>The Genome Annotation of Fusarium oxysporum PHW808.</title>
        <authorList>
            <consortium name="The Broad Institute Genomics Platform"/>
            <person name="Ma L.-J."/>
            <person name="Corby-Kistler H."/>
            <person name="Broz K."/>
            <person name="Gale L.R."/>
            <person name="Jonkers W."/>
            <person name="O'Donnell K."/>
            <person name="Ploetz R."/>
            <person name="Steinberg C."/>
            <person name="Schwartz D.C."/>
            <person name="VanEtten H."/>
            <person name="Zhou S."/>
            <person name="Young S.K."/>
            <person name="Zeng Q."/>
            <person name="Gargeya S."/>
            <person name="Fitzgerald M."/>
            <person name="Abouelleil A."/>
            <person name="Alvarado L."/>
            <person name="Chapman S.B."/>
            <person name="Gainer-Dewar J."/>
            <person name="Goldberg J."/>
            <person name="Griggs A."/>
            <person name="Gujja S."/>
            <person name="Hansen M."/>
            <person name="Howarth C."/>
            <person name="Imamovic A."/>
            <person name="Ireland A."/>
            <person name="Larimer J."/>
            <person name="McCowan C."/>
            <person name="Murphy C."/>
            <person name="Pearson M."/>
            <person name="Poon T.W."/>
            <person name="Priest M."/>
            <person name="Roberts A."/>
            <person name="Saif S."/>
            <person name="Shea T."/>
            <person name="Sykes S."/>
            <person name="Wortman J."/>
            <person name="Nusbaum C."/>
            <person name="Birren B."/>
        </authorList>
    </citation>
    <scope>NUCLEOTIDE SEQUENCE</scope>
    <source>
        <strain evidence="2">54008</strain>
    </source>
</reference>
<dbReference type="Proteomes" id="UP000030676">
    <property type="component" value="Unassembled WGS sequence"/>
</dbReference>
<gene>
    <name evidence="2" type="ORF">FOPG_16260</name>
</gene>
<dbReference type="EMBL" id="JH658956">
    <property type="protein sequence ID" value="EXL67629.1"/>
    <property type="molecule type" value="Genomic_DNA"/>
</dbReference>
<evidence type="ECO:0000256" key="1">
    <source>
        <dbReference type="SAM" id="MobiDB-lite"/>
    </source>
</evidence>
<dbReference type="AlphaFoldDB" id="X0I2V9"/>
<dbReference type="OrthoDB" id="3555317at2759"/>
<dbReference type="HOGENOM" id="CLU_1320953_0_0_1"/>
<accession>X0I2V9</accession>
<feature type="region of interest" description="Disordered" evidence="1">
    <location>
        <begin position="93"/>
        <end position="112"/>
    </location>
</feature>
<reference evidence="2" key="1">
    <citation type="submission" date="2011-11" db="EMBL/GenBank/DDBJ databases">
        <title>The Genome Sequence of Fusarium oxysporum PHW808.</title>
        <authorList>
            <consortium name="The Broad Institute Genome Sequencing Platform"/>
            <person name="Ma L.-J."/>
            <person name="Gale L.R."/>
            <person name="Schwartz D.C."/>
            <person name="Zhou S."/>
            <person name="Corby-Kistler H."/>
            <person name="Young S.K."/>
            <person name="Zeng Q."/>
            <person name="Gargeya S."/>
            <person name="Fitzgerald M."/>
            <person name="Haas B."/>
            <person name="Abouelleil A."/>
            <person name="Alvarado L."/>
            <person name="Arachchi H.M."/>
            <person name="Berlin A."/>
            <person name="Brown A."/>
            <person name="Chapman S.B."/>
            <person name="Chen Z."/>
            <person name="Dunbar C."/>
            <person name="Freedman E."/>
            <person name="Gearin G."/>
            <person name="Goldberg J."/>
            <person name="Griggs A."/>
            <person name="Gujja S."/>
            <person name="Heiman D."/>
            <person name="Howarth C."/>
            <person name="Larson L."/>
            <person name="Lui A."/>
            <person name="MacDonald P.J.P."/>
            <person name="Montmayeur A."/>
            <person name="Murphy C."/>
            <person name="Neiman D."/>
            <person name="Pearson M."/>
            <person name="Priest M."/>
            <person name="Roberts A."/>
            <person name="Saif S."/>
            <person name="Shea T."/>
            <person name="Shenoy N."/>
            <person name="Sisk P."/>
            <person name="Stolte C."/>
            <person name="Sykes S."/>
            <person name="Wortman J."/>
            <person name="Nusbaum C."/>
            <person name="Birren B."/>
        </authorList>
    </citation>
    <scope>NUCLEOTIDE SEQUENCE [LARGE SCALE GENOMIC DNA]</scope>
    <source>
        <strain evidence="2">54008</strain>
    </source>
</reference>
<organism evidence="2">
    <name type="scientific">Fusarium oxysporum f. sp. conglutinans race 2 54008</name>
    <dbReference type="NCBI Taxonomy" id="1089457"/>
    <lineage>
        <taxon>Eukaryota</taxon>
        <taxon>Fungi</taxon>
        <taxon>Dikarya</taxon>
        <taxon>Ascomycota</taxon>
        <taxon>Pezizomycotina</taxon>
        <taxon>Sordariomycetes</taxon>
        <taxon>Hypocreomycetidae</taxon>
        <taxon>Hypocreales</taxon>
        <taxon>Nectriaceae</taxon>
        <taxon>Fusarium</taxon>
        <taxon>Fusarium oxysporum species complex</taxon>
    </lineage>
</organism>
<protein>
    <submittedName>
        <fullName evidence="2">Uncharacterized protein</fullName>
    </submittedName>
</protein>
<proteinExistence type="predicted"/>